<feature type="region of interest" description="Disordered" evidence="1">
    <location>
        <begin position="1"/>
        <end position="27"/>
    </location>
</feature>
<evidence type="ECO:0000313" key="2">
    <source>
        <dbReference type="EMBL" id="BAF17832.1"/>
    </source>
</evidence>
<dbReference type="AlphaFoldDB" id="A0A0P0WP22"/>
<reference evidence="2 3" key="1">
    <citation type="journal article" date="2005" name="Nature">
        <title>The map-based sequence of the rice genome.</title>
        <authorList>
            <consortium name="International rice genome sequencing project (IRGSP)"/>
            <person name="Matsumoto T."/>
            <person name="Wu J."/>
            <person name="Kanamori H."/>
            <person name="Katayose Y."/>
            <person name="Fujisawa M."/>
            <person name="Namiki N."/>
            <person name="Mizuno H."/>
            <person name="Yamamoto K."/>
            <person name="Antonio B.A."/>
            <person name="Baba T."/>
            <person name="Sakata K."/>
            <person name="Nagamura Y."/>
            <person name="Aoki H."/>
            <person name="Arikawa K."/>
            <person name="Arita K."/>
            <person name="Bito T."/>
            <person name="Chiden Y."/>
            <person name="Fujitsuka N."/>
            <person name="Fukunaka R."/>
            <person name="Hamada M."/>
            <person name="Harada C."/>
            <person name="Hayashi A."/>
            <person name="Hijishita S."/>
            <person name="Honda M."/>
            <person name="Hosokawa S."/>
            <person name="Ichikawa Y."/>
            <person name="Idonuma A."/>
            <person name="Iijima M."/>
            <person name="Ikeda M."/>
            <person name="Ikeno M."/>
            <person name="Ito K."/>
            <person name="Ito S."/>
            <person name="Ito T."/>
            <person name="Ito Y."/>
            <person name="Ito Y."/>
            <person name="Iwabuchi A."/>
            <person name="Kamiya K."/>
            <person name="Karasawa W."/>
            <person name="Kurita K."/>
            <person name="Katagiri S."/>
            <person name="Kikuta A."/>
            <person name="Kobayashi H."/>
            <person name="Kobayashi N."/>
            <person name="Machita K."/>
            <person name="Maehara T."/>
            <person name="Masukawa M."/>
            <person name="Mizubayashi T."/>
            <person name="Mukai Y."/>
            <person name="Nagasaki H."/>
            <person name="Nagata Y."/>
            <person name="Naito S."/>
            <person name="Nakashima M."/>
            <person name="Nakama Y."/>
            <person name="Nakamichi Y."/>
            <person name="Nakamura M."/>
            <person name="Meguro A."/>
            <person name="Negishi M."/>
            <person name="Ohta I."/>
            <person name="Ohta T."/>
            <person name="Okamoto M."/>
            <person name="Ono N."/>
            <person name="Saji S."/>
            <person name="Sakaguchi M."/>
            <person name="Sakai K."/>
            <person name="Shibata M."/>
            <person name="Shimokawa T."/>
            <person name="Song J."/>
            <person name="Takazaki Y."/>
            <person name="Terasawa K."/>
            <person name="Tsugane M."/>
            <person name="Tsuji K."/>
            <person name="Ueda S."/>
            <person name="Waki K."/>
            <person name="Yamagata H."/>
            <person name="Yamamoto M."/>
            <person name="Yamamoto S."/>
            <person name="Yamane H."/>
            <person name="Yoshiki S."/>
            <person name="Yoshihara R."/>
            <person name="Yukawa K."/>
            <person name="Zhong H."/>
            <person name="Yano M."/>
            <person name="Yuan Q."/>
            <person name="Ouyang S."/>
            <person name="Liu J."/>
            <person name="Jones K.M."/>
            <person name="Gansberger K."/>
            <person name="Moffat K."/>
            <person name="Hill J."/>
            <person name="Bera J."/>
            <person name="Fadrosh D."/>
            <person name="Jin S."/>
            <person name="Johri S."/>
            <person name="Kim M."/>
            <person name="Overton L."/>
            <person name="Reardon M."/>
            <person name="Tsitrin T."/>
            <person name="Vuong H."/>
            <person name="Weaver B."/>
            <person name="Ciecko A."/>
            <person name="Tallon L."/>
            <person name="Jackson J."/>
            <person name="Pai G."/>
            <person name="Aken S.V."/>
            <person name="Utterback T."/>
            <person name="Reidmuller S."/>
            <person name="Feldblyum T."/>
            <person name="Hsiao J."/>
            <person name="Zismann V."/>
            <person name="Iobst S."/>
            <person name="de Vazeille A.R."/>
            <person name="Buell C.R."/>
            <person name="Ying K."/>
            <person name="Li Y."/>
            <person name="Lu T."/>
            <person name="Huang Y."/>
            <person name="Zhao Q."/>
            <person name="Feng Q."/>
            <person name="Zhang L."/>
            <person name="Zhu J."/>
            <person name="Weng Q."/>
            <person name="Mu J."/>
            <person name="Lu Y."/>
            <person name="Fan D."/>
            <person name="Liu Y."/>
            <person name="Guan J."/>
            <person name="Zhang Y."/>
            <person name="Yu S."/>
            <person name="Liu X."/>
            <person name="Zhang Y."/>
            <person name="Hong G."/>
            <person name="Han B."/>
            <person name="Choisne N."/>
            <person name="Demange N."/>
            <person name="Orjeda G."/>
            <person name="Samain S."/>
            <person name="Cattolico L."/>
            <person name="Pelletier E."/>
            <person name="Couloux A."/>
            <person name="Segurens B."/>
            <person name="Wincker P."/>
            <person name="D'Hont A."/>
            <person name="Scarpelli C."/>
            <person name="Weissenbach J."/>
            <person name="Salanoubat M."/>
            <person name="Quetier F."/>
            <person name="Yu Y."/>
            <person name="Kim H.R."/>
            <person name="Rambo T."/>
            <person name="Currie J."/>
            <person name="Collura K."/>
            <person name="Luo M."/>
            <person name="Yang T."/>
            <person name="Ammiraju J.S.S."/>
            <person name="Engler F."/>
            <person name="Soderlund C."/>
            <person name="Wing R.A."/>
            <person name="Palmer L.E."/>
            <person name="de la Bastide M."/>
            <person name="Spiegel L."/>
            <person name="Nascimento L."/>
            <person name="Zutavern T."/>
            <person name="O'Shaughnessy A."/>
            <person name="Dike S."/>
            <person name="Dedhia N."/>
            <person name="Preston R."/>
            <person name="Balija V."/>
            <person name="McCombie W.R."/>
            <person name="Chow T."/>
            <person name="Chen H."/>
            <person name="Chung M."/>
            <person name="Chen C."/>
            <person name="Shaw J."/>
            <person name="Wu H."/>
            <person name="Hsiao K."/>
            <person name="Chao Y."/>
            <person name="Chu M."/>
            <person name="Cheng C."/>
            <person name="Hour A."/>
            <person name="Lee P."/>
            <person name="Lin S."/>
            <person name="Lin Y."/>
            <person name="Liou J."/>
            <person name="Liu S."/>
            <person name="Hsing Y."/>
            <person name="Raghuvanshi S."/>
            <person name="Mohanty A."/>
            <person name="Bharti A.K."/>
            <person name="Gaur A."/>
            <person name="Gupta V."/>
            <person name="Kumar D."/>
            <person name="Ravi V."/>
            <person name="Vij S."/>
            <person name="Kapur A."/>
            <person name="Khurana P."/>
            <person name="Khurana P."/>
            <person name="Khurana J.P."/>
            <person name="Tyagi A.K."/>
            <person name="Gaikwad K."/>
            <person name="Singh A."/>
            <person name="Dalal V."/>
            <person name="Srivastava S."/>
            <person name="Dixit A."/>
            <person name="Pal A.K."/>
            <person name="Ghazi I.A."/>
            <person name="Yadav M."/>
            <person name="Pandit A."/>
            <person name="Bhargava A."/>
            <person name="Sureshbabu K."/>
            <person name="Batra K."/>
            <person name="Sharma T.R."/>
            <person name="Mohapatra T."/>
            <person name="Singh N.K."/>
            <person name="Messing J."/>
            <person name="Nelson A.B."/>
            <person name="Fuks G."/>
            <person name="Kavchok S."/>
            <person name="Keizer G."/>
            <person name="Linton E."/>
            <person name="Llaca V."/>
            <person name="Song R."/>
            <person name="Tanyolac B."/>
            <person name="Young S."/>
            <person name="Ho-Il K."/>
            <person name="Hahn J.H."/>
            <person name="Sangsakoo G."/>
            <person name="Vanavichit A."/>
            <person name="de Mattos Luiz.A.T."/>
            <person name="Zimmer P.D."/>
            <person name="Malone G."/>
            <person name="Dellagostin O."/>
            <person name="de Oliveira A.C."/>
            <person name="Bevan M."/>
            <person name="Bancroft I."/>
            <person name="Minx P."/>
            <person name="Cordum H."/>
            <person name="Wilson R."/>
            <person name="Cheng Z."/>
            <person name="Jin W."/>
            <person name="Jiang J."/>
            <person name="Leong S.A."/>
            <person name="Iwama H."/>
            <person name="Gojobori T."/>
            <person name="Itoh T."/>
            <person name="Niimura Y."/>
            <person name="Fujii Y."/>
            <person name="Habara T."/>
            <person name="Sakai H."/>
            <person name="Sato Y."/>
            <person name="Wilson G."/>
            <person name="Kumar K."/>
            <person name="McCouch S."/>
            <person name="Juretic N."/>
            <person name="Hoen D."/>
            <person name="Wright S."/>
            <person name="Bruskiewich R."/>
            <person name="Bureau T."/>
            <person name="Miyao A."/>
            <person name="Hirochika H."/>
            <person name="Nishikawa T."/>
            <person name="Kadowaki K."/>
            <person name="Sugiura M."/>
            <person name="Burr B."/>
            <person name="Sasaki T."/>
        </authorList>
    </citation>
    <scope>NUCLEOTIDE SEQUENCE [LARGE SCALE GENOMIC DNA]</scope>
    <source>
        <strain evidence="3">cv. Nipponbare</strain>
    </source>
</reference>
<dbReference type="EMBL" id="AP008211">
    <property type="protein sequence ID" value="BAF17832.1"/>
    <property type="molecule type" value="Genomic_DNA"/>
</dbReference>
<name>A0A0P0WP22_ORYSJ</name>
<protein>
    <submittedName>
        <fullName evidence="2">Os05g0493400 protein</fullName>
    </submittedName>
</protein>
<evidence type="ECO:0000256" key="1">
    <source>
        <dbReference type="SAM" id="MobiDB-lite"/>
    </source>
</evidence>
<proteinExistence type="predicted"/>
<reference evidence="3" key="2">
    <citation type="journal article" date="2008" name="Nucleic Acids Res.">
        <title>The rice annotation project database (RAP-DB): 2008 update.</title>
        <authorList>
            <consortium name="The rice annotation project (RAP)"/>
        </authorList>
    </citation>
    <scope>GENOME REANNOTATION</scope>
    <source>
        <strain evidence="3">cv. Nipponbare</strain>
    </source>
</reference>
<accession>A0A0P0WP22</accession>
<sequence length="159" mass="17047">MRTASCCSSSSSSGLQERQELRRTPSRTEAGGRPLLLLFSLRSSNSLSKISCSCLICLDRRGETRRCVGVGGAARWGARALSGAEGDASNGREDRRPGWRGVDSTAGIGRGRSERLKLAVGDWYYGQVFGGGVIHGKYCSTVFKLCLLLKDSVSLVVIT</sequence>
<gene>
    <name evidence="2" type="ordered locus">Os05g0493400</name>
</gene>
<feature type="compositionally biased region" description="Low complexity" evidence="1">
    <location>
        <begin position="1"/>
        <end position="13"/>
    </location>
</feature>
<dbReference type="Proteomes" id="UP000000763">
    <property type="component" value="Chromosome 5"/>
</dbReference>
<feature type="region of interest" description="Disordered" evidence="1">
    <location>
        <begin position="83"/>
        <end position="106"/>
    </location>
</feature>
<evidence type="ECO:0000313" key="3">
    <source>
        <dbReference type="Proteomes" id="UP000000763"/>
    </source>
</evidence>
<dbReference type="Gramene" id="Os05t0493400-01">
    <property type="protein sequence ID" value="Os05t0493400-01"/>
    <property type="gene ID" value="Os05g0493400"/>
</dbReference>
<dbReference type="KEGG" id="dosa:Os05g0493400"/>
<organism evidence="2 3">
    <name type="scientific">Oryza sativa subsp. japonica</name>
    <name type="common">Rice</name>
    <dbReference type="NCBI Taxonomy" id="39947"/>
    <lineage>
        <taxon>Eukaryota</taxon>
        <taxon>Viridiplantae</taxon>
        <taxon>Streptophyta</taxon>
        <taxon>Embryophyta</taxon>
        <taxon>Tracheophyta</taxon>
        <taxon>Spermatophyta</taxon>
        <taxon>Magnoliopsida</taxon>
        <taxon>Liliopsida</taxon>
        <taxon>Poales</taxon>
        <taxon>Poaceae</taxon>
        <taxon>BOP clade</taxon>
        <taxon>Oryzoideae</taxon>
        <taxon>Oryzeae</taxon>
        <taxon>Oryzinae</taxon>
        <taxon>Oryza</taxon>
        <taxon>Oryza sativa</taxon>
    </lineage>
</organism>